<dbReference type="GO" id="GO:0006312">
    <property type="term" value="P:mitotic recombination"/>
    <property type="evidence" value="ECO:0007669"/>
    <property type="project" value="TreeGrafter"/>
</dbReference>
<dbReference type="AlphaFoldDB" id="S7WAR1"/>
<comment type="similarity">
    <text evidence="1">Belongs to the RAD52 family.</text>
</comment>
<dbReference type="OMA" id="NEESRRY"/>
<dbReference type="PANTHER" id="PTHR12132:SF1">
    <property type="entry name" value="DNA REPAIR PROTEIN RAD52 HOMOLOG"/>
    <property type="match status" value="1"/>
</dbReference>
<dbReference type="VEuPathDB" id="MicrosporidiaDB:SLOPH_1538"/>
<protein>
    <submittedName>
        <fullName evidence="5">RAD52 protein</fullName>
    </submittedName>
</protein>
<dbReference type="FunFam" id="3.30.390.80:FF:000001">
    <property type="entry name" value="DNA repair protein RAD52 homolog"/>
    <property type="match status" value="1"/>
</dbReference>
<dbReference type="InterPro" id="IPR042525">
    <property type="entry name" value="Rad52_Rad59_Rad22_sf"/>
</dbReference>
<evidence type="ECO:0000256" key="3">
    <source>
        <dbReference type="ARBA" id="ARBA00023172"/>
    </source>
</evidence>
<organism evidence="5 6">
    <name type="scientific">Spraguea lophii (strain 42_110)</name>
    <name type="common">Microsporidian parasite</name>
    <dbReference type="NCBI Taxonomy" id="1358809"/>
    <lineage>
        <taxon>Eukaryota</taxon>
        <taxon>Fungi</taxon>
        <taxon>Fungi incertae sedis</taxon>
        <taxon>Microsporidia</taxon>
        <taxon>Spragueidae</taxon>
        <taxon>Spraguea</taxon>
    </lineage>
</organism>
<gene>
    <name evidence="5" type="ORF">SLOPH_1538</name>
</gene>
<keyword evidence="2" id="KW-0227">DNA damage</keyword>
<dbReference type="InterPro" id="IPR041247">
    <property type="entry name" value="Rad52_fam"/>
</dbReference>
<dbReference type="Gene3D" id="3.30.390.80">
    <property type="entry name" value="DNA repair protein Rad52/59/22"/>
    <property type="match status" value="1"/>
</dbReference>
<dbReference type="GO" id="GO:0005634">
    <property type="term" value="C:nucleus"/>
    <property type="evidence" value="ECO:0007669"/>
    <property type="project" value="TreeGrafter"/>
</dbReference>
<dbReference type="GO" id="GO:0045002">
    <property type="term" value="P:double-strand break repair via single-strand annealing"/>
    <property type="evidence" value="ECO:0007669"/>
    <property type="project" value="TreeGrafter"/>
</dbReference>
<dbReference type="STRING" id="1358809.S7WAR1"/>
<dbReference type="HOGENOM" id="CLU_100405_0_0_1"/>
<evidence type="ECO:0000256" key="1">
    <source>
        <dbReference type="ARBA" id="ARBA00006638"/>
    </source>
</evidence>
<dbReference type="PANTHER" id="PTHR12132">
    <property type="entry name" value="DNA REPAIR AND RECOMBINATION PROTEIN RAD52, RAD59"/>
    <property type="match status" value="1"/>
</dbReference>
<name>S7WAR1_SPRLO</name>
<dbReference type="OrthoDB" id="206565at2759"/>
<dbReference type="InParanoid" id="S7WAR1"/>
<dbReference type="GO" id="GO:0000724">
    <property type="term" value="P:double-strand break repair via homologous recombination"/>
    <property type="evidence" value="ECO:0007669"/>
    <property type="project" value="UniProtKB-ARBA"/>
</dbReference>
<keyword evidence="3" id="KW-0233">DNA recombination</keyword>
<dbReference type="Pfam" id="PF04098">
    <property type="entry name" value="Rad52_Rad22"/>
    <property type="match status" value="1"/>
</dbReference>
<reference evidence="6" key="1">
    <citation type="journal article" date="2013" name="PLoS Genet.">
        <title>The genome of Spraguea lophii and the basis of host-microsporidian interactions.</title>
        <authorList>
            <person name="Campbell S.E."/>
            <person name="Williams T.A."/>
            <person name="Yousuf A."/>
            <person name="Soanes D.M."/>
            <person name="Paszkiewicz K.H."/>
            <person name="Williams B.A.P."/>
        </authorList>
    </citation>
    <scope>NUCLEOTIDE SEQUENCE [LARGE SCALE GENOMIC DNA]</scope>
    <source>
        <strain evidence="6">42_110</strain>
    </source>
</reference>
<evidence type="ECO:0000256" key="2">
    <source>
        <dbReference type="ARBA" id="ARBA00022763"/>
    </source>
</evidence>
<sequence>MKKCSISKTLDKRLSPEYISYRRAWGETEVAYIEGWSAIAIANKIFGYNGWSSTIKEIKIDFIEEVNKKFIISVSCIVTITLKDGTQREDVGCGSSESKNKIIGIEKAKKEAATDAIKRTLRQFGNALGNCCYDKEYLAFIKKNRKQTKPKFNSNDLLDRNFIYENQDSSEIDILASFNSEAYKDK</sequence>
<evidence type="ECO:0000313" key="6">
    <source>
        <dbReference type="Proteomes" id="UP000014978"/>
    </source>
</evidence>
<dbReference type="GO" id="GO:0003697">
    <property type="term" value="F:single-stranded DNA binding"/>
    <property type="evidence" value="ECO:0007669"/>
    <property type="project" value="UniProtKB-ARBA"/>
</dbReference>
<dbReference type="InterPro" id="IPR007232">
    <property type="entry name" value="Rad52_Rad59_Rad22"/>
</dbReference>
<dbReference type="Proteomes" id="UP000014978">
    <property type="component" value="Unassembled WGS sequence"/>
</dbReference>
<comment type="caution">
    <text evidence="5">The sequence shown here is derived from an EMBL/GenBank/DDBJ whole genome shotgun (WGS) entry which is preliminary data.</text>
</comment>
<evidence type="ECO:0000256" key="4">
    <source>
        <dbReference type="ARBA" id="ARBA00023204"/>
    </source>
</evidence>
<dbReference type="SUPFAM" id="SSF54768">
    <property type="entry name" value="dsRNA-binding domain-like"/>
    <property type="match status" value="1"/>
</dbReference>
<proteinExistence type="inferred from homology"/>
<evidence type="ECO:0000313" key="5">
    <source>
        <dbReference type="EMBL" id="EPR80045.1"/>
    </source>
</evidence>
<accession>S7WAR1</accession>
<dbReference type="EMBL" id="ATCN01000028">
    <property type="protein sequence ID" value="EPR80045.1"/>
    <property type="molecule type" value="Genomic_DNA"/>
</dbReference>
<keyword evidence="4" id="KW-0234">DNA repair</keyword>
<keyword evidence="6" id="KW-1185">Reference proteome</keyword>